<dbReference type="GO" id="GO:0004484">
    <property type="term" value="F:mRNA guanylyltransferase activity"/>
    <property type="evidence" value="ECO:0007669"/>
    <property type="project" value="UniProtKB-EC"/>
</dbReference>
<dbReference type="AlphaFoldDB" id="A0A9Q0MS81"/>
<evidence type="ECO:0000256" key="11">
    <source>
        <dbReference type="SAM" id="MobiDB-lite"/>
    </source>
</evidence>
<dbReference type="Gene3D" id="2.40.100.10">
    <property type="entry name" value="Cyclophilin-like"/>
    <property type="match status" value="2"/>
</dbReference>
<dbReference type="OrthoDB" id="200924at2759"/>
<dbReference type="InterPro" id="IPR002130">
    <property type="entry name" value="Cyclophilin-type_PPIase_dom"/>
</dbReference>
<evidence type="ECO:0000256" key="1">
    <source>
        <dbReference type="ARBA" id="ARBA00004123"/>
    </source>
</evidence>
<evidence type="ECO:0000259" key="13">
    <source>
        <dbReference type="PROSITE" id="PS50072"/>
    </source>
</evidence>
<dbReference type="PANTHER" id="PTHR10367">
    <property type="entry name" value="MRNA-CAPPING ENZYME"/>
    <property type="match status" value="1"/>
</dbReference>
<keyword evidence="8" id="KW-0342">GTP-binding</keyword>
<dbReference type="InterPro" id="IPR051029">
    <property type="entry name" value="mRNA_Capping_Enz/RNA_Phosphat"/>
</dbReference>
<keyword evidence="7" id="KW-0506">mRNA capping</keyword>
<protein>
    <recommendedName>
        <fullName evidence="2">mRNA guanylyltransferase</fullName>
        <ecNumber evidence="2">2.7.7.50</ecNumber>
    </recommendedName>
</protein>
<dbReference type="CDD" id="cd07895">
    <property type="entry name" value="Adenylation_mRNA_capping"/>
    <property type="match status" value="1"/>
</dbReference>
<name>A0A9Q0MS81_9DIPT</name>
<keyword evidence="6" id="KW-0547">Nucleotide-binding</keyword>
<evidence type="ECO:0000256" key="9">
    <source>
        <dbReference type="ARBA" id="ARBA00023242"/>
    </source>
</evidence>
<dbReference type="SUPFAM" id="SSF50249">
    <property type="entry name" value="Nucleic acid-binding proteins"/>
    <property type="match status" value="1"/>
</dbReference>
<dbReference type="InterPro" id="IPR012340">
    <property type="entry name" value="NA-bd_OB-fold"/>
</dbReference>
<organism evidence="14 15">
    <name type="scientific">Pseudolycoriella hygida</name>
    <dbReference type="NCBI Taxonomy" id="35572"/>
    <lineage>
        <taxon>Eukaryota</taxon>
        <taxon>Metazoa</taxon>
        <taxon>Ecdysozoa</taxon>
        <taxon>Arthropoda</taxon>
        <taxon>Hexapoda</taxon>
        <taxon>Insecta</taxon>
        <taxon>Pterygota</taxon>
        <taxon>Neoptera</taxon>
        <taxon>Endopterygota</taxon>
        <taxon>Diptera</taxon>
        <taxon>Nematocera</taxon>
        <taxon>Sciaroidea</taxon>
        <taxon>Sciaridae</taxon>
        <taxon>Pseudolycoriella</taxon>
    </lineage>
</organism>
<feature type="compositionally biased region" description="Polar residues" evidence="11">
    <location>
        <begin position="397"/>
        <end position="407"/>
    </location>
</feature>
<dbReference type="InterPro" id="IPR000387">
    <property type="entry name" value="Tyr_Pase_dom"/>
</dbReference>
<dbReference type="PROSITE" id="PS00383">
    <property type="entry name" value="TYR_PHOSPHATASE_1"/>
    <property type="match status" value="1"/>
</dbReference>
<dbReference type="GO" id="GO:0006457">
    <property type="term" value="P:protein folding"/>
    <property type="evidence" value="ECO:0007669"/>
    <property type="project" value="InterPro"/>
</dbReference>
<dbReference type="Gene3D" id="3.30.470.30">
    <property type="entry name" value="DNA ligase/mRNA capping enzyme"/>
    <property type="match status" value="1"/>
</dbReference>
<dbReference type="InterPro" id="IPR029000">
    <property type="entry name" value="Cyclophilin-like_dom_sf"/>
</dbReference>
<dbReference type="InterPro" id="IPR029021">
    <property type="entry name" value="Prot-tyrosine_phosphatase-like"/>
</dbReference>
<dbReference type="PROSITE" id="PS00170">
    <property type="entry name" value="CSA_PPIASE_1"/>
    <property type="match status" value="1"/>
</dbReference>
<dbReference type="PROSITE" id="PS50072">
    <property type="entry name" value="CSA_PPIASE_2"/>
    <property type="match status" value="1"/>
</dbReference>
<keyword evidence="3" id="KW-0507">mRNA processing</keyword>
<dbReference type="Proteomes" id="UP001151699">
    <property type="component" value="Chromosome X"/>
</dbReference>
<dbReference type="GO" id="GO:0006370">
    <property type="term" value="P:7-methylguanosine mRNA capping"/>
    <property type="evidence" value="ECO:0007669"/>
    <property type="project" value="UniProtKB-KW"/>
</dbReference>
<dbReference type="EMBL" id="WJQU01000003">
    <property type="protein sequence ID" value="KAJ6637026.1"/>
    <property type="molecule type" value="Genomic_DNA"/>
</dbReference>
<feature type="domain" description="PPIase cyclophilin-type" evidence="13">
    <location>
        <begin position="19"/>
        <end position="153"/>
    </location>
</feature>
<evidence type="ECO:0000256" key="3">
    <source>
        <dbReference type="ARBA" id="ARBA00022664"/>
    </source>
</evidence>
<accession>A0A9Q0MS81</accession>
<keyword evidence="9" id="KW-0539">Nucleus</keyword>
<dbReference type="Gene3D" id="2.40.50.140">
    <property type="entry name" value="Nucleic acid-binding proteins"/>
    <property type="match status" value="1"/>
</dbReference>
<evidence type="ECO:0000313" key="15">
    <source>
        <dbReference type="Proteomes" id="UP001151699"/>
    </source>
</evidence>
<keyword evidence="4" id="KW-0808">Transferase</keyword>
<keyword evidence="15" id="KW-1185">Reference proteome</keyword>
<evidence type="ECO:0000256" key="6">
    <source>
        <dbReference type="ARBA" id="ARBA00022741"/>
    </source>
</evidence>
<feature type="domain" description="Tyrosine specific protein phosphatases" evidence="12">
    <location>
        <begin position="272"/>
        <end position="357"/>
    </location>
</feature>
<keyword evidence="5" id="KW-0548">Nucleotidyltransferase</keyword>
<dbReference type="EC" id="2.7.7.50" evidence="2"/>
<dbReference type="FunFam" id="3.30.470.30:FF:000040">
    <property type="entry name" value="mRNA-capping enzyme"/>
    <property type="match status" value="1"/>
</dbReference>
<dbReference type="InterPro" id="IPR016130">
    <property type="entry name" value="Tyr_Pase_AS"/>
</dbReference>
<comment type="caution">
    <text evidence="14">The sequence shown here is derived from an EMBL/GenBank/DDBJ whole genome shotgun (WGS) entry which is preliminary data.</text>
</comment>
<dbReference type="GO" id="GO:0005524">
    <property type="term" value="F:ATP binding"/>
    <property type="evidence" value="ECO:0007669"/>
    <property type="project" value="InterPro"/>
</dbReference>
<dbReference type="InterPro" id="IPR001339">
    <property type="entry name" value="mRNA_cap_enzyme_adenylation"/>
</dbReference>
<dbReference type="Pfam" id="PF03919">
    <property type="entry name" value="mRNA_cap_C"/>
    <property type="match status" value="1"/>
</dbReference>
<feature type="region of interest" description="Disordered" evidence="11">
    <location>
        <begin position="373"/>
        <end position="440"/>
    </location>
</feature>
<dbReference type="CDD" id="cd17664">
    <property type="entry name" value="Mce1_N"/>
    <property type="match status" value="1"/>
</dbReference>
<evidence type="ECO:0000256" key="7">
    <source>
        <dbReference type="ARBA" id="ARBA00023042"/>
    </source>
</evidence>
<evidence type="ECO:0000256" key="8">
    <source>
        <dbReference type="ARBA" id="ARBA00023134"/>
    </source>
</evidence>
<dbReference type="Pfam" id="PF01331">
    <property type="entry name" value="mRNA_cap_enzyme"/>
    <property type="match status" value="1"/>
</dbReference>
<proteinExistence type="predicted"/>
<dbReference type="GO" id="GO:0005525">
    <property type="term" value="F:GTP binding"/>
    <property type="evidence" value="ECO:0007669"/>
    <property type="project" value="UniProtKB-KW"/>
</dbReference>
<dbReference type="InterPro" id="IPR020892">
    <property type="entry name" value="Cyclophilin-type_PPIase_CS"/>
</dbReference>
<dbReference type="GO" id="GO:0005634">
    <property type="term" value="C:nucleus"/>
    <property type="evidence" value="ECO:0007669"/>
    <property type="project" value="UniProtKB-SubCell"/>
</dbReference>
<dbReference type="PANTHER" id="PTHR10367:SF17">
    <property type="entry name" value="MRNA-CAPPING ENZYME"/>
    <property type="match status" value="1"/>
</dbReference>
<dbReference type="Pfam" id="PF00160">
    <property type="entry name" value="Pro_isomerase"/>
    <property type="match status" value="1"/>
</dbReference>
<dbReference type="SUPFAM" id="SSF56091">
    <property type="entry name" value="DNA ligase/mRNA capping enzyme, catalytic domain"/>
    <property type="match status" value="1"/>
</dbReference>
<evidence type="ECO:0000259" key="12">
    <source>
        <dbReference type="PROSITE" id="PS50056"/>
    </source>
</evidence>
<dbReference type="SUPFAM" id="SSF50891">
    <property type="entry name" value="Cyclophilin-like"/>
    <property type="match status" value="1"/>
</dbReference>
<evidence type="ECO:0000256" key="4">
    <source>
        <dbReference type="ARBA" id="ARBA00022679"/>
    </source>
</evidence>
<comment type="catalytic activity">
    <reaction evidence="10">
        <text>a 5'-end diphospho-ribonucleoside in mRNA + GTP + H(+) = a 5'-end (5'-triphosphoguanosine)-ribonucleoside in mRNA + diphosphate</text>
        <dbReference type="Rhea" id="RHEA:67012"/>
        <dbReference type="Rhea" id="RHEA-COMP:17165"/>
        <dbReference type="Rhea" id="RHEA-COMP:17166"/>
        <dbReference type="ChEBI" id="CHEBI:15378"/>
        <dbReference type="ChEBI" id="CHEBI:33019"/>
        <dbReference type="ChEBI" id="CHEBI:37565"/>
        <dbReference type="ChEBI" id="CHEBI:167616"/>
        <dbReference type="ChEBI" id="CHEBI:167617"/>
        <dbReference type="EC" id="2.7.7.50"/>
    </reaction>
    <physiologicalReaction direction="left-to-right" evidence="10">
        <dbReference type="Rhea" id="RHEA:67013"/>
    </physiologicalReaction>
</comment>
<gene>
    <name evidence="14" type="primary">Rngtt</name>
    <name evidence="14" type="ORF">Bhyg_09752</name>
</gene>
<sequence>MRLVETLAQLGQMVLPRVFFDMTADNQPVGRIVMELRSDVVPKTAENFRALCTGEKGFGYKGSTFHRVIPNFMCQGGDFTNHNGPGTLSMANAGPNTNGSQFFVTTVKTSWLDHRHVVFGTVVEGMDVVKKIEGWGSQSGKPSKRIFISDSVVCAVKKKRGEHDYWHNGPGPIPDRWLYCPRNANSFIAEKFLAFKTPLSDRFTSQMPMECQFLPEMVFSYAKMFKAKVGLWIDLTNTKRFYDRREIEERGCQYMKLQCRGHGEAPSADQTQSFIELVDEFIADNPLDIVGVHCTHGFNRTGCHIISLHLLQFAIIDFKGFLIVAYMVERMDCSVEAAILAFAQARPPGIYKDDYIKELFRRYDDVEDALSAPEKPSWCSKESDSYESLPKKRKPESTTSKLESNGEQYEEDDDQVDFNPTTEENSEASSSTSDTVPRKKRRKEFLNLNATFMAGVPGVTLFTEQPRLAELQDIVQKMCGWESNGFPGCQPVSMDQKNINLLHMEPYRVSWKADGTRYMMLILQENEVYFFDRDNSCFQVDGLRFPHHSDFKRHLTKTLLDGEMVIDKVNGLSIPRYLVYDIVKYEGRDIGQEAFYPKRLDCIVKQITDPRHNAMRHGLIQKDREPFSVRPKFFWDVTQAGALLAPKFANSLAHEPDGLIFQPSLDPYKPGACQKVLKWKPLHMNSVDFKLKITQQSGMGMLTEKLGLLYVGQYDQPFASIKYTKYLKELDGKIIECKFENNSWIFMRERTDKSFPNSHNTAMAVCKSIQHPVTTEDLLTFIEKHRFGGDSDMMPPPRSRTSR</sequence>
<dbReference type="Gene3D" id="3.90.190.10">
    <property type="entry name" value="Protein tyrosine phosphatase superfamily"/>
    <property type="match status" value="2"/>
</dbReference>
<dbReference type="SUPFAM" id="SSF52799">
    <property type="entry name" value="(Phosphotyrosine protein) phosphatases II"/>
    <property type="match status" value="1"/>
</dbReference>
<dbReference type="PROSITE" id="PS50056">
    <property type="entry name" value="TYR_PHOSPHATASE_2"/>
    <property type="match status" value="1"/>
</dbReference>
<reference evidence="14" key="1">
    <citation type="submission" date="2022-07" db="EMBL/GenBank/DDBJ databases">
        <authorList>
            <person name="Trinca V."/>
            <person name="Uliana J.V.C."/>
            <person name="Torres T.T."/>
            <person name="Ward R.J."/>
            <person name="Monesi N."/>
        </authorList>
    </citation>
    <scope>NUCLEOTIDE SEQUENCE</scope>
    <source>
        <strain evidence="14">HSMRA1968</strain>
        <tissue evidence="14">Whole embryos</tissue>
    </source>
</reference>
<evidence type="ECO:0000256" key="5">
    <source>
        <dbReference type="ARBA" id="ARBA00022695"/>
    </source>
</evidence>
<dbReference type="FunFam" id="2.40.50.140:FF:000111">
    <property type="entry name" value="mRNA-capping enzyme"/>
    <property type="match status" value="1"/>
</dbReference>
<dbReference type="Gene3D" id="3.30.1490.430">
    <property type="match status" value="1"/>
</dbReference>
<evidence type="ECO:0000313" key="14">
    <source>
        <dbReference type="EMBL" id="KAJ6637026.1"/>
    </source>
</evidence>
<evidence type="ECO:0000256" key="2">
    <source>
        <dbReference type="ARBA" id="ARBA00012475"/>
    </source>
</evidence>
<feature type="compositionally biased region" description="Low complexity" evidence="11">
    <location>
        <begin position="421"/>
        <end position="433"/>
    </location>
</feature>
<dbReference type="GO" id="GO:0003755">
    <property type="term" value="F:peptidyl-prolyl cis-trans isomerase activity"/>
    <property type="evidence" value="ECO:0007669"/>
    <property type="project" value="InterPro"/>
</dbReference>
<evidence type="ECO:0000256" key="10">
    <source>
        <dbReference type="ARBA" id="ARBA00044624"/>
    </source>
</evidence>
<dbReference type="PRINTS" id="PR00153">
    <property type="entry name" value="CSAPPISMRASE"/>
</dbReference>
<comment type="subcellular location">
    <subcellularLocation>
        <location evidence="1">Nucleus</location>
    </subcellularLocation>
</comment>
<dbReference type="InterPro" id="IPR013846">
    <property type="entry name" value="mRNA_cap_enzyme_C"/>
</dbReference>